<feature type="compositionally biased region" description="Basic and acidic residues" evidence="1">
    <location>
        <begin position="1083"/>
        <end position="1093"/>
    </location>
</feature>
<feature type="region of interest" description="Disordered" evidence="1">
    <location>
        <begin position="876"/>
        <end position="992"/>
    </location>
</feature>
<evidence type="ECO:0000256" key="1">
    <source>
        <dbReference type="SAM" id="MobiDB-lite"/>
    </source>
</evidence>
<dbReference type="EMBL" id="CP051139">
    <property type="protein sequence ID" value="QIW95744.1"/>
    <property type="molecule type" value="Genomic_DNA"/>
</dbReference>
<accession>A0A6H0XM88</accession>
<organism evidence="4 5">
    <name type="scientific">Peltaster fructicola</name>
    <dbReference type="NCBI Taxonomy" id="286661"/>
    <lineage>
        <taxon>Eukaryota</taxon>
        <taxon>Fungi</taxon>
        <taxon>Dikarya</taxon>
        <taxon>Ascomycota</taxon>
        <taxon>Pezizomycotina</taxon>
        <taxon>Dothideomycetes</taxon>
        <taxon>Dothideomycetes incertae sedis</taxon>
        <taxon>Peltaster</taxon>
    </lineage>
</organism>
<dbReference type="InterPro" id="IPR001849">
    <property type="entry name" value="PH_domain"/>
</dbReference>
<dbReference type="SUPFAM" id="SSF53474">
    <property type="entry name" value="alpha/beta-Hydrolases"/>
    <property type="match status" value="1"/>
</dbReference>
<feature type="region of interest" description="Disordered" evidence="1">
    <location>
        <begin position="438"/>
        <end position="478"/>
    </location>
</feature>
<dbReference type="InterPro" id="IPR011993">
    <property type="entry name" value="PH-like_dom_sf"/>
</dbReference>
<dbReference type="InterPro" id="IPR029058">
    <property type="entry name" value="AB_hydrolase_fold"/>
</dbReference>
<dbReference type="PROSITE" id="PS50003">
    <property type="entry name" value="PH_DOMAIN"/>
    <property type="match status" value="1"/>
</dbReference>
<evidence type="ECO:0000256" key="2">
    <source>
        <dbReference type="SAM" id="Phobius"/>
    </source>
</evidence>
<dbReference type="Pfam" id="PF25381">
    <property type="entry name" value="PH_26"/>
    <property type="match status" value="1"/>
</dbReference>
<feature type="region of interest" description="Disordered" evidence="1">
    <location>
        <begin position="1004"/>
        <end position="1093"/>
    </location>
</feature>
<dbReference type="FunFam" id="2.30.29.30:FF:000203">
    <property type="entry name" value="PH domain-containing protein"/>
    <property type="match status" value="1"/>
</dbReference>
<keyword evidence="2" id="KW-0812">Transmembrane</keyword>
<feature type="region of interest" description="Disordered" evidence="1">
    <location>
        <begin position="414"/>
        <end position="433"/>
    </location>
</feature>
<dbReference type="SMART" id="SM00233">
    <property type="entry name" value="PH"/>
    <property type="match status" value="1"/>
</dbReference>
<dbReference type="Proteomes" id="UP000503462">
    <property type="component" value="Chromosome 1"/>
</dbReference>
<evidence type="ECO:0000259" key="3">
    <source>
        <dbReference type="PROSITE" id="PS50003"/>
    </source>
</evidence>
<dbReference type="OrthoDB" id="5563754at2759"/>
<sequence length="1093" mass="122313">MLVGNSVPEYIFTRFAISALRIIAPLSIAYIIALAIQALVLSDTIRLPLLVEVYLFLEAAFFFVVYLPYRRLLQSAADHPKALGKVERQALFNRILNSVSHVDHYLSGWFLGVPIGDVDRASLKEFLAWSLMNEHLEKLDTSQNAELDAYINALEEKLDHKLKTTKSTSRSLRTTFDDVPMQHRPLVWYLTMSQSDGDVGIVVVEILPISSRICPPALSTSEMKAQIRQILDTHGWTEFVLIGHSYGTAIASTILRDPVFSLRVKAAMLLDPICFLLHLPDVAYNFTRRKPRRANERMLHYFSSQDMLISHTLARRFFWSEYVLWEEDLDDNLPLTVVLSAKDLIVPTMEVWDYLTSSTPCETDIQSVEQLAGTIEWRDGKRQVLWFKDFDHAGLFSSKGARRVLSFMSQWGSHAQDSSSTTSPKTSSNNGRVVPVLDTTATQSNNSRVDSFPRSPTPQSPSTPSRARGDSRTGGRPLSMIQTYQAPQVEVATDTPPELQPIFSFLNSHGNKLYQEGYFLKLHDLDARGRPSADRTWVECFAQLVGTVLSLWDAAALDAAGVDGEVMPTFINLSDASLKMIESLPMSGAQGGKLQNVLSISTAANNRYLLHFNSLNSLTQWTAGIRLAMFEHATLQEAYTGSLVAGKGRYLISIKAIMERARYPTEDWARVRFGAGTPWRRLWFVITPPDEKEYQKAKKMVSKGGSYLRSQLPRGDIKFYDTKKIQKKTQPVATINDVYAAYAIYPQSKPLIDQSTLVKMEGLVTIHSSPETTAEGFVFIMPEVHAAVSGFEMMLRWLFPVWDTFNLYGRPNKLIADTLDQRGLMFAMPRDRRYGYLDILDVSGLIHETGSQTWSERQWRKQMKKLTAERMNKQLEGAPIYGHRRSATGSQSSLPNAPRGVRFNDADSTHSNQSRSASPAPGPFAPPKRVDSAPPTQRSSPHKRAASEAQNYKRYQADTPSRLSHEMDRGNDYRPMPPPHSVKPYTQQGPGTLQRIESGLATPTMGSMQAGLHPTTDAVEVPPEPVSSPPAFTHNPGAKPMHSPRNMPELRRAHSGVDTTTLSQMHDAATVQGAEDDYGNLVPHKDHLPPTPQ</sequence>
<gene>
    <name evidence="4" type="ORF">AMS68_001262</name>
</gene>
<keyword evidence="2" id="KW-0472">Membrane</keyword>
<proteinExistence type="predicted"/>
<dbReference type="InterPro" id="IPR000073">
    <property type="entry name" value="AB_hydrolase_1"/>
</dbReference>
<feature type="domain" description="PH" evidence="3">
    <location>
        <begin position="512"/>
        <end position="630"/>
    </location>
</feature>
<evidence type="ECO:0000313" key="4">
    <source>
        <dbReference type="EMBL" id="QIW95744.1"/>
    </source>
</evidence>
<dbReference type="Gene3D" id="2.30.29.30">
    <property type="entry name" value="Pleckstrin-homology domain (PH domain)/Phosphotyrosine-binding domain (PTB)"/>
    <property type="match status" value="1"/>
</dbReference>
<feature type="transmembrane region" description="Helical" evidence="2">
    <location>
        <begin position="20"/>
        <end position="42"/>
    </location>
</feature>
<keyword evidence="2" id="KW-1133">Transmembrane helix</keyword>
<reference evidence="4 5" key="1">
    <citation type="journal article" date="2016" name="Sci. Rep.">
        <title>Peltaster fructicola genome reveals evolution from an invasive phytopathogen to an ectophytic parasite.</title>
        <authorList>
            <person name="Xu C."/>
            <person name="Chen H."/>
            <person name="Gleason M.L."/>
            <person name="Xu J.R."/>
            <person name="Liu H."/>
            <person name="Zhang R."/>
            <person name="Sun G."/>
        </authorList>
    </citation>
    <scope>NUCLEOTIDE SEQUENCE [LARGE SCALE GENOMIC DNA]</scope>
    <source>
        <strain evidence="4 5">LNHT1506</strain>
    </source>
</reference>
<feature type="transmembrane region" description="Helical" evidence="2">
    <location>
        <begin position="49"/>
        <end position="69"/>
    </location>
</feature>
<feature type="compositionally biased region" description="Basic and acidic residues" evidence="1">
    <location>
        <begin position="963"/>
        <end position="972"/>
    </location>
</feature>
<feature type="compositionally biased region" description="Low complexity" evidence="1">
    <location>
        <begin position="418"/>
        <end position="428"/>
    </location>
</feature>
<evidence type="ECO:0000313" key="5">
    <source>
        <dbReference type="Proteomes" id="UP000503462"/>
    </source>
</evidence>
<dbReference type="SUPFAM" id="SSF50729">
    <property type="entry name" value="PH domain-like"/>
    <property type="match status" value="1"/>
</dbReference>
<protein>
    <recommendedName>
        <fullName evidence="3">PH domain-containing protein</fullName>
    </recommendedName>
</protein>
<dbReference type="PANTHER" id="PTHR37471">
    <property type="entry name" value="UNNAMED PRODUCT"/>
    <property type="match status" value="1"/>
</dbReference>
<dbReference type="Gene3D" id="3.40.50.1820">
    <property type="entry name" value="alpha/beta hydrolase"/>
    <property type="match status" value="1"/>
</dbReference>
<dbReference type="PANTHER" id="PTHR37471:SF1">
    <property type="entry name" value="AB HYDROLASE-1 DOMAIN-CONTAINING PROTEIN"/>
    <property type="match status" value="1"/>
</dbReference>
<dbReference type="InterPro" id="IPR058155">
    <property type="entry name" value="Skg3/CAF120-like_PH"/>
</dbReference>
<feature type="compositionally biased region" description="Polar residues" evidence="1">
    <location>
        <begin position="439"/>
        <end position="449"/>
    </location>
</feature>
<dbReference type="AlphaFoldDB" id="A0A6H0XM88"/>
<name>A0A6H0XM88_9PEZI</name>
<keyword evidence="5" id="KW-1185">Reference proteome</keyword>
<dbReference type="Pfam" id="PF00561">
    <property type="entry name" value="Abhydrolase_1"/>
    <property type="match status" value="1"/>
</dbReference>